<keyword evidence="2" id="KW-0812">Transmembrane</keyword>
<feature type="transmembrane region" description="Helical" evidence="2">
    <location>
        <begin position="43"/>
        <end position="60"/>
    </location>
</feature>
<keyword evidence="2" id="KW-0472">Membrane</keyword>
<evidence type="ECO:0000313" key="4">
    <source>
        <dbReference type="Proteomes" id="UP000313849"/>
    </source>
</evidence>
<keyword evidence="4" id="KW-1185">Reference proteome</keyword>
<evidence type="ECO:0000256" key="2">
    <source>
        <dbReference type="SAM" id="Phobius"/>
    </source>
</evidence>
<evidence type="ECO:0008006" key="5">
    <source>
        <dbReference type="Google" id="ProtNLM"/>
    </source>
</evidence>
<feature type="transmembrane region" description="Helical" evidence="2">
    <location>
        <begin position="90"/>
        <end position="111"/>
    </location>
</feature>
<dbReference type="EMBL" id="VENP01000030">
    <property type="protein sequence ID" value="TNU73892.1"/>
    <property type="molecule type" value="Genomic_DNA"/>
</dbReference>
<feature type="transmembrane region" description="Helical" evidence="2">
    <location>
        <begin position="118"/>
        <end position="141"/>
    </location>
</feature>
<name>A0A5C5BAP7_9MICO</name>
<dbReference type="Proteomes" id="UP000313849">
    <property type="component" value="Unassembled WGS sequence"/>
</dbReference>
<dbReference type="OrthoDB" id="3178004at2"/>
<proteinExistence type="predicted"/>
<evidence type="ECO:0000313" key="3">
    <source>
        <dbReference type="EMBL" id="TNU73892.1"/>
    </source>
</evidence>
<feature type="region of interest" description="Disordered" evidence="1">
    <location>
        <begin position="1"/>
        <end position="35"/>
    </location>
</feature>
<feature type="transmembrane region" description="Helical" evidence="2">
    <location>
        <begin position="210"/>
        <end position="230"/>
    </location>
</feature>
<comment type="caution">
    <text evidence="3">The sequence shown here is derived from an EMBL/GenBank/DDBJ whole genome shotgun (WGS) entry which is preliminary data.</text>
</comment>
<protein>
    <recommendedName>
        <fullName evidence="5">DUF1648 domain-containing protein</fullName>
    </recommendedName>
</protein>
<feature type="compositionally biased region" description="Low complexity" evidence="1">
    <location>
        <begin position="11"/>
        <end position="31"/>
    </location>
</feature>
<gene>
    <name evidence="3" type="ORF">FH969_08935</name>
</gene>
<evidence type="ECO:0000256" key="1">
    <source>
        <dbReference type="SAM" id="MobiDB-lite"/>
    </source>
</evidence>
<sequence length="360" mass="37103">MTRPVDPARTPGTSAPSRGGASRSADATGDAHSPRPTPWWRRALAALVVAAPLVLLLTWGEVLLDRLPPLTPTHFGASGAADAWSDSGRYWLTITLVVAALAVVGVAVLPLRQAFARVWTLVALAWAAAFVAGLWFASALVTLAASAPGEESLSWQAFAVVLLACGWGALAWGAHGPARRTPTSSGAVAPAPLAAGERLAASATTSAPMFWWLTAATAALAVVAVLVSTAGGASPATAALVGGVLVVAAVAGAWLARITATVDARGLRVTSWLGIPVKRIPLSDVAAVRSEDLEPTQWGGWGFRWLPGRTAYVARRGPALVVVRRDGREFAVTLDDPEPLASVLAALAAADGREQPTRAR</sequence>
<feature type="transmembrane region" description="Helical" evidence="2">
    <location>
        <begin position="153"/>
        <end position="174"/>
    </location>
</feature>
<organism evidence="3 4">
    <name type="scientific">Miniimonas arenae</name>
    <dbReference type="NCBI Taxonomy" id="676201"/>
    <lineage>
        <taxon>Bacteria</taxon>
        <taxon>Bacillati</taxon>
        <taxon>Actinomycetota</taxon>
        <taxon>Actinomycetes</taxon>
        <taxon>Micrococcales</taxon>
        <taxon>Beutenbergiaceae</taxon>
        <taxon>Miniimonas</taxon>
    </lineage>
</organism>
<feature type="transmembrane region" description="Helical" evidence="2">
    <location>
        <begin position="236"/>
        <end position="256"/>
    </location>
</feature>
<keyword evidence="2" id="KW-1133">Transmembrane helix</keyword>
<dbReference type="RefSeq" id="WP_139987027.1">
    <property type="nucleotide sequence ID" value="NZ_VENP01000030.1"/>
</dbReference>
<dbReference type="AlphaFoldDB" id="A0A5C5BAP7"/>
<reference evidence="3 4" key="1">
    <citation type="submission" date="2019-06" db="EMBL/GenBank/DDBJ databases">
        <title>Draft genome sequence of Miniimonas arenae KCTC 19750T isolated from sea sand.</title>
        <authorList>
            <person name="Park S.-J."/>
        </authorList>
    </citation>
    <scope>NUCLEOTIDE SEQUENCE [LARGE SCALE GENOMIC DNA]</scope>
    <source>
        <strain evidence="3 4">KCTC 19750</strain>
    </source>
</reference>
<accession>A0A5C5BAP7</accession>